<reference evidence="1 2" key="1">
    <citation type="journal article" date="2018" name="Sci. Rep.">
        <title>Genomic signatures of local adaptation to the degree of environmental predictability in rotifers.</title>
        <authorList>
            <person name="Franch-Gras L."/>
            <person name="Hahn C."/>
            <person name="Garcia-Roger E.M."/>
            <person name="Carmona M.J."/>
            <person name="Serra M."/>
            <person name="Gomez A."/>
        </authorList>
    </citation>
    <scope>NUCLEOTIDE SEQUENCE [LARGE SCALE GENOMIC DNA]</scope>
    <source>
        <strain evidence="1">HYR1</strain>
    </source>
</reference>
<dbReference type="SUPFAM" id="SSF53098">
    <property type="entry name" value="Ribonuclease H-like"/>
    <property type="match status" value="1"/>
</dbReference>
<proteinExistence type="predicted"/>
<name>A0A3M7PL62_BRAPC</name>
<keyword evidence="2" id="KW-1185">Reference proteome</keyword>
<gene>
    <name evidence="1" type="ORF">BpHYR1_008404</name>
</gene>
<dbReference type="AlphaFoldDB" id="A0A3M7PL62"/>
<sequence>TKNNTRWNSIFYMLQSLAKLSNSEIESILLAGKKKFKKQRKNSENDNKFTYEEREKMNELILILKELEICTDILEGDEITISRILPTLFTVIMKIDLKSNHEALMAKDKTIKNKIFYFENVSKKLIASIKKRFEDIFDETIYNIAAMLDPNYGTIWIKPENKQSWISKLKSMSESWKDASKSKRKNRSPTSN</sequence>
<evidence type="ECO:0000313" key="1">
    <source>
        <dbReference type="EMBL" id="RMZ99733.1"/>
    </source>
</evidence>
<feature type="non-terminal residue" evidence="1">
    <location>
        <position position="1"/>
    </location>
</feature>
<organism evidence="1 2">
    <name type="scientific">Brachionus plicatilis</name>
    <name type="common">Marine rotifer</name>
    <name type="synonym">Brachionus muelleri</name>
    <dbReference type="NCBI Taxonomy" id="10195"/>
    <lineage>
        <taxon>Eukaryota</taxon>
        <taxon>Metazoa</taxon>
        <taxon>Spiralia</taxon>
        <taxon>Gnathifera</taxon>
        <taxon>Rotifera</taxon>
        <taxon>Eurotatoria</taxon>
        <taxon>Monogononta</taxon>
        <taxon>Pseudotrocha</taxon>
        <taxon>Ploima</taxon>
        <taxon>Brachionidae</taxon>
        <taxon>Brachionus</taxon>
    </lineage>
</organism>
<dbReference type="Proteomes" id="UP000276133">
    <property type="component" value="Unassembled WGS sequence"/>
</dbReference>
<dbReference type="EMBL" id="REGN01010082">
    <property type="protein sequence ID" value="RMZ99733.1"/>
    <property type="molecule type" value="Genomic_DNA"/>
</dbReference>
<comment type="caution">
    <text evidence="1">The sequence shown here is derived from an EMBL/GenBank/DDBJ whole genome shotgun (WGS) entry which is preliminary data.</text>
</comment>
<accession>A0A3M7PL62</accession>
<protein>
    <submittedName>
        <fullName evidence="1">Zinc finger BED domain-containing 4</fullName>
    </submittedName>
</protein>
<evidence type="ECO:0000313" key="2">
    <source>
        <dbReference type="Proteomes" id="UP000276133"/>
    </source>
</evidence>
<dbReference type="InterPro" id="IPR012337">
    <property type="entry name" value="RNaseH-like_sf"/>
</dbReference>